<dbReference type="CDD" id="cd00400">
    <property type="entry name" value="Voltage_gated_ClC"/>
    <property type="match status" value="1"/>
</dbReference>
<evidence type="ECO:0000256" key="10">
    <source>
        <dbReference type="SAM" id="Phobius"/>
    </source>
</evidence>
<feature type="transmembrane region" description="Helical" evidence="10">
    <location>
        <begin position="348"/>
        <end position="369"/>
    </location>
</feature>
<reference evidence="11 12" key="1">
    <citation type="submission" date="2019-03" db="EMBL/GenBank/DDBJ databases">
        <title>Genomic Encyclopedia of Type Strains, Phase IV (KMG-IV): sequencing the most valuable type-strain genomes for metagenomic binning, comparative biology and taxonomic classification.</title>
        <authorList>
            <person name="Goeker M."/>
        </authorList>
    </citation>
    <scope>NUCLEOTIDE SEQUENCE [LARGE SCALE GENOMIC DNA]</scope>
    <source>
        <strain evidence="11 12">DSM 103428</strain>
    </source>
</reference>
<organism evidence="11 12">
    <name type="scientific">Acidipila rosea</name>
    <dbReference type="NCBI Taxonomy" id="768535"/>
    <lineage>
        <taxon>Bacteria</taxon>
        <taxon>Pseudomonadati</taxon>
        <taxon>Acidobacteriota</taxon>
        <taxon>Terriglobia</taxon>
        <taxon>Terriglobales</taxon>
        <taxon>Acidobacteriaceae</taxon>
        <taxon>Acidipila</taxon>
    </lineage>
</organism>
<keyword evidence="8" id="KW-0868">Chloride</keyword>
<keyword evidence="9" id="KW-0407">Ion channel</keyword>
<keyword evidence="5" id="KW-0406">Ion transport</keyword>
<comment type="subcellular location">
    <subcellularLocation>
        <location evidence="1">Membrane</location>
        <topology evidence="1">Multi-pass membrane protein</topology>
    </subcellularLocation>
</comment>
<feature type="transmembrane region" description="Helical" evidence="10">
    <location>
        <begin position="390"/>
        <end position="414"/>
    </location>
</feature>
<dbReference type="Gene3D" id="1.10.3080.10">
    <property type="entry name" value="Clc chloride channel"/>
    <property type="match status" value="1"/>
</dbReference>
<dbReference type="OrthoDB" id="9812438at2"/>
<comment type="caution">
    <text evidence="11">The sequence shown here is derived from an EMBL/GenBank/DDBJ whole genome shotgun (WGS) entry which is preliminary data.</text>
</comment>
<dbReference type="PANTHER" id="PTHR43427:SF6">
    <property type="entry name" value="CHLORIDE CHANNEL PROTEIN CLC-E"/>
    <property type="match status" value="1"/>
</dbReference>
<feature type="transmembrane region" description="Helical" evidence="10">
    <location>
        <begin position="255"/>
        <end position="275"/>
    </location>
</feature>
<dbReference type="InterPro" id="IPR014743">
    <property type="entry name" value="Cl-channel_core"/>
</dbReference>
<keyword evidence="7" id="KW-0869">Chloride channel</keyword>
<feature type="transmembrane region" description="Helical" evidence="10">
    <location>
        <begin position="181"/>
        <end position="206"/>
    </location>
</feature>
<evidence type="ECO:0000313" key="11">
    <source>
        <dbReference type="EMBL" id="TCK75735.1"/>
    </source>
</evidence>
<protein>
    <submittedName>
        <fullName evidence="11">CIC family chloride channel protein</fullName>
    </submittedName>
</protein>
<keyword evidence="2" id="KW-0813">Transport</keyword>
<evidence type="ECO:0000256" key="6">
    <source>
        <dbReference type="ARBA" id="ARBA00023136"/>
    </source>
</evidence>
<dbReference type="GO" id="GO:0034707">
    <property type="term" value="C:chloride channel complex"/>
    <property type="evidence" value="ECO:0007669"/>
    <property type="project" value="UniProtKB-KW"/>
</dbReference>
<feature type="transmembrane region" description="Helical" evidence="10">
    <location>
        <begin position="46"/>
        <end position="71"/>
    </location>
</feature>
<proteinExistence type="predicted"/>
<evidence type="ECO:0000256" key="8">
    <source>
        <dbReference type="ARBA" id="ARBA00023214"/>
    </source>
</evidence>
<dbReference type="EMBL" id="SMGK01000001">
    <property type="protein sequence ID" value="TCK75735.1"/>
    <property type="molecule type" value="Genomic_DNA"/>
</dbReference>
<dbReference type="InterPro" id="IPR050368">
    <property type="entry name" value="ClC-type_chloride_channel"/>
</dbReference>
<dbReference type="RefSeq" id="WP_131991766.1">
    <property type="nucleotide sequence ID" value="NZ_SMGK01000001.1"/>
</dbReference>
<evidence type="ECO:0000256" key="3">
    <source>
        <dbReference type="ARBA" id="ARBA00022692"/>
    </source>
</evidence>
<keyword evidence="12" id="KW-1185">Reference proteome</keyword>
<feature type="transmembrane region" description="Helical" evidence="10">
    <location>
        <begin position="218"/>
        <end position="243"/>
    </location>
</feature>
<dbReference type="SUPFAM" id="SSF81340">
    <property type="entry name" value="Clc chloride channel"/>
    <property type="match status" value="1"/>
</dbReference>
<evidence type="ECO:0000313" key="12">
    <source>
        <dbReference type="Proteomes" id="UP000295210"/>
    </source>
</evidence>
<evidence type="ECO:0000256" key="5">
    <source>
        <dbReference type="ARBA" id="ARBA00023065"/>
    </source>
</evidence>
<dbReference type="InterPro" id="IPR001807">
    <property type="entry name" value="ClC"/>
</dbReference>
<evidence type="ECO:0000256" key="2">
    <source>
        <dbReference type="ARBA" id="ARBA00022448"/>
    </source>
</evidence>
<feature type="transmembrane region" description="Helical" evidence="10">
    <location>
        <begin position="420"/>
        <end position="438"/>
    </location>
</feature>
<dbReference type="Pfam" id="PF00654">
    <property type="entry name" value="Voltage_CLC"/>
    <property type="match status" value="1"/>
</dbReference>
<dbReference type="PRINTS" id="PR00762">
    <property type="entry name" value="CLCHANNEL"/>
</dbReference>
<evidence type="ECO:0000256" key="1">
    <source>
        <dbReference type="ARBA" id="ARBA00004141"/>
    </source>
</evidence>
<dbReference type="Proteomes" id="UP000295210">
    <property type="component" value="Unassembled WGS sequence"/>
</dbReference>
<dbReference type="PANTHER" id="PTHR43427">
    <property type="entry name" value="CHLORIDE CHANNEL PROTEIN CLC-E"/>
    <property type="match status" value="1"/>
</dbReference>
<sequence>MKQTKALDTAPQQRRATRHQMLRRYLPHVHEDLAATYSRDLHKWLFIAPIIGVTTGLVITAIAVIILGRLWPAVLGYYLHHHWAIVPGLVAAFAITGLIMQYFTPDPDEHSTEEVIRSYHEHEGNIDMRPFFPKLLAAITTVGFGGSAALEGPSIYGGAAIGSWLWTKLRRFKLDERDRRIMLICGAAAGMSAVFRAPLTGIVFALEMPYKDDLAHEALMPSLIASVISYVTMASFLGGQPLFNFASAASFTHRDLFWCALLGLIVGLIAMVFVITFRRVRVYFVRLAMPHWCKLALGGLLTGLCGVGFLWIFGGTLVPIGPNYEAVGAILNQHHSSLELISFSGFKLAATVATLGVGGVSAMFVPLFLTGGAIGTAFAQSVVHSRAVELYAAVGMASFISAGYKTPLAAVVFVAEATGGHAFIIPALIGAAVAYAVSGDASASGDQRLHENRKGEAA</sequence>
<keyword evidence="6 10" id="KW-0472">Membrane</keyword>
<keyword evidence="3 10" id="KW-0812">Transmembrane</keyword>
<dbReference type="GO" id="GO:0005254">
    <property type="term" value="F:chloride channel activity"/>
    <property type="evidence" value="ECO:0007669"/>
    <property type="project" value="UniProtKB-KW"/>
</dbReference>
<feature type="transmembrane region" description="Helical" evidence="10">
    <location>
        <begin position="295"/>
        <end position="314"/>
    </location>
</feature>
<accession>A0A4R1LBI9</accession>
<evidence type="ECO:0000256" key="7">
    <source>
        <dbReference type="ARBA" id="ARBA00023173"/>
    </source>
</evidence>
<evidence type="ECO:0000256" key="9">
    <source>
        <dbReference type="ARBA" id="ARBA00023303"/>
    </source>
</evidence>
<feature type="transmembrane region" description="Helical" evidence="10">
    <location>
        <begin position="83"/>
        <end position="103"/>
    </location>
</feature>
<dbReference type="AlphaFoldDB" id="A0A4R1LBI9"/>
<keyword evidence="4 10" id="KW-1133">Transmembrane helix</keyword>
<name>A0A4R1LBI9_9BACT</name>
<evidence type="ECO:0000256" key="4">
    <source>
        <dbReference type="ARBA" id="ARBA00022989"/>
    </source>
</evidence>
<gene>
    <name evidence="11" type="ORF">C7378_0726</name>
</gene>